<dbReference type="GO" id="GO:0003677">
    <property type="term" value="F:DNA binding"/>
    <property type="evidence" value="ECO:0007669"/>
    <property type="project" value="UniProtKB-KW"/>
</dbReference>
<dbReference type="RefSeq" id="XP_032833651.1">
    <property type="nucleotide sequence ID" value="XM_032977760.1"/>
</dbReference>
<evidence type="ECO:0000256" key="10">
    <source>
        <dbReference type="PROSITE-ProRule" id="PRU00042"/>
    </source>
</evidence>
<dbReference type="GO" id="GO:0006355">
    <property type="term" value="P:regulation of DNA-templated transcription"/>
    <property type="evidence" value="ECO:0007669"/>
    <property type="project" value="InterPro"/>
</dbReference>
<evidence type="ECO:0000256" key="6">
    <source>
        <dbReference type="ARBA" id="ARBA00023015"/>
    </source>
</evidence>
<feature type="domain" description="C2H2-type" evidence="12">
    <location>
        <begin position="512"/>
        <end position="539"/>
    </location>
</feature>
<dbReference type="PANTHER" id="PTHR24379">
    <property type="entry name" value="KRAB AND ZINC FINGER DOMAIN-CONTAINING"/>
    <property type="match status" value="1"/>
</dbReference>
<evidence type="ECO:0000256" key="3">
    <source>
        <dbReference type="ARBA" id="ARBA00022737"/>
    </source>
</evidence>
<dbReference type="FunFam" id="3.30.160.60:FF:000446">
    <property type="entry name" value="Zinc finger protein"/>
    <property type="match status" value="2"/>
</dbReference>
<dbReference type="Pfam" id="PF04704">
    <property type="entry name" value="Zfx_Zfy_act"/>
    <property type="match status" value="1"/>
</dbReference>
<evidence type="ECO:0000256" key="9">
    <source>
        <dbReference type="ARBA" id="ARBA00023242"/>
    </source>
</evidence>
<keyword evidence="2" id="KW-0479">Metal-binding</keyword>
<evidence type="ECO:0000313" key="16">
    <source>
        <dbReference type="RefSeq" id="XP_032833651.1"/>
    </source>
</evidence>
<dbReference type="RefSeq" id="XP_032833653.1">
    <property type="nucleotide sequence ID" value="XM_032977762.1"/>
</dbReference>
<keyword evidence="9" id="KW-0539">Nucleus</keyword>
<feature type="domain" description="C2H2-type" evidence="12">
    <location>
        <begin position="385"/>
        <end position="412"/>
    </location>
</feature>
<keyword evidence="3" id="KW-0677">Repeat</keyword>
<dbReference type="InterPro" id="IPR013087">
    <property type="entry name" value="Znf_C2H2_type"/>
</dbReference>
<dbReference type="GO" id="GO:0008270">
    <property type="term" value="F:zinc ion binding"/>
    <property type="evidence" value="ECO:0007669"/>
    <property type="project" value="UniProtKB-KW"/>
</dbReference>
<evidence type="ECO:0000256" key="1">
    <source>
        <dbReference type="ARBA" id="ARBA00004123"/>
    </source>
</evidence>
<evidence type="ECO:0000259" key="12">
    <source>
        <dbReference type="PROSITE" id="PS50157"/>
    </source>
</evidence>
<dbReference type="FunFam" id="3.30.160.60:FF:000209">
    <property type="entry name" value="Zinc finger protein 711"/>
    <property type="match status" value="1"/>
</dbReference>
<feature type="domain" description="C2H2-type" evidence="12">
    <location>
        <begin position="579"/>
        <end position="607"/>
    </location>
</feature>
<sequence>MENEEDSLSTELQFQEENVVTTVRGEEEVHDAVAMSPCLLMPSHGRLAIDAVTKLSSSVTMKPASQQEEEGTCKGFLLYSASCHTSTGPATALTSSPMLTTLALPRLHSYPAPPGGSVTVDHSDVMPEVSLDSAGSLTQQDKMVYMAVKDSEPEGEDVRSCADMTDEVYMEVIVGEEEEGVAVVSDSPQGDVALGCDFLPVPWTVEYTTSPKVADGNGDLGMPAQPSSAALVPALVPAVVARGAVHKKRDGLGVSGQQQQPSTTIIIGPNGKPFHVHPCNVCGKKFKTRGFLKKHMKNHPKQTTRKKYRCTDCDYGTGKKANFHSHLQSHRLVLLSPATMAAAALGGSHQHPTEMHKCRSCDYETAEPSLLSRHLVAVHSKSFPHRCPECGKAFRHPSELSKHVRIHTGEKPYACALCNYRSTCGSNLKAHVRCRHGGASAALMPPPPPLSSHRCNKCSVGLLSDGESRQRHCCTTTAGAGTFHCYHCGHVSFNSNALKRHVISMHTKDFPHTCEVCGKGFHLPSTLRKHAARHKDRRPLHECRHCGFESGDPFALSRHILSVHTKKEEEEGEEEDAALMCKRCHKSFRQRGELKKHMRKVHNCKKLYECEFCEYTTSDASGFKRHVISIHTKDYPHRCELCGKGFRRPSEKKQHVLKQHKDVKLYVVQQ</sequence>
<dbReference type="PROSITE" id="PS50157">
    <property type="entry name" value="ZINC_FINGER_C2H2_2"/>
    <property type="match status" value="9"/>
</dbReference>
<feature type="domain" description="C2H2-type" evidence="12">
    <location>
        <begin position="356"/>
        <end position="384"/>
    </location>
</feature>
<evidence type="ECO:0000256" key="4">
    <source>
        <dbReference type="ARBA" id="ARBA00022771"/>
    </source>
</evidence>
<feature type="domain" description="C2H2-type" evidence="12">
    <location>
        <begin position="413"/>
        <end position="441"/>
    </location>
</feature>
<gene>
    <name evidence="14 15 16 17 18 19" type="primary">LOC116956284</name>
</gene>
<feature type="domain" description="C2H2-type" evidence="12">
    <location>
        <begin position="608"/>
        <end position="636"/>
    </location>
</feature>
<evidence type="ECO:0000313" key="15">
    <source>
        <dbReference type="RefSeq" id="XP_032833650.1"/>
    </source>
</evidence>
<keyword evidence="6" id="KW-0805">Transcription regulation</keyword>
<evidence type="ECO:0000313" key="13">
    <source>
        <dbReference type="Proteomes" id="UP001318040"/>
    </source>
</evidence>
<name>A0AAJ7XHN4_PETMA</name>
<dbReference type="KEGG" id="pmrn:116956284"/>
<feature type="compositionally biased region" description="Polar residues" evidence="11">
    <location>
        <begin position="255"/>
        <end position="265"/>
    </location>
</feature>
<reference evidence="14 15" key="1">
    <citation type="submission" date="2025-04" db="UniProtKB">
        <authorList>
            <consortium name="RefSeq"/>
        </authorList>
    </citation>
    <scope>IDENTIFICATION</scope>
    <source>
        <tissue evidence="14 15">Sperm</tissue>
    </source>
</reference>
<keyword evidence="7" id="KW-0238">DNA-binding</keyword>
<evidence type="ECO:0000313" key="19">
    <source>
        <dbReference type="RefSeq" id="XP_032833654.1"/>
    </source>
</evidence>
<feature type="domain" description="C2H2-type" evidence="12">
    <location>
        <begin position="277"/>
        <end position="304"/>
    </location>
</feature>
<keyword evidence="4 10" id="KW-0863">Zinc-finger</keyword>
<comment type="subcellular location">
    <subcellularLocation>
        <location evidence="1">Nucleus</location>
    </subcellularLocation>
</comment>
<evidence type="ECO:0000256" key="8">
    <source>
        <dbReference type="ARBA" id="ARBA00023163"/>
    </source>
</evidence>
<evidence type="ECO:0000256" key="7">
    <source>
        <dbReference type="ARBA" id="ARBA00023125"/>
    </source>
</evidence>
<dbReference type="RefSeq" id="XP_032833648.1">
    <property type="nucleotide sequence ID" value="XM_032977757.1"/>
</dbReference>
<protein>
    <submittedName>
        <fullName evidence="14 15">Zinc finger X-chromosomal protein-like isoform X1</fullName>
    </submittedName>
</protein>
<keyword evidence="13" id="KW-1185">Reference proteome</keyword>
<proteinExistence type="predicted"/>
<dbReference type="SUPFAM" id="SSF57667">
    <property type="entry name" value="beta-beta-alpha zinc fingers"/>
    <property type="match status" value="5"/>
</dbReference>
<dbReference type="SMART" id="SM00355">
    <property type="entry name" value="ZnF_C2H2"/>
    <property type="match status" value="11"/>
</dbReference>
<keyword evidence="5" id="KW-0862">Zinc</keyword>
<dbReference type="AlphaFoldDB" id="A0AAJ7XHN4"/>
<dbReference type="RefSeq" id="XP_032833652.1">
    <property type="nucleotide sequence ID" value="XM_032977761.1"/>
</dbReference>
<feature type="domain" description="C2H2-type" evidence="12">
    <location>
        <begin position="637"/>
        <end position="665"/>
    </location>
</feature>
<feature type="domain" description="C2H2-type" evidence="12">
    <location>
        <begin position="483"/>
        <end position="511"/>
    </location>
</feature>
<accession>A0AAJ7XHN4</accession>
<keyword evidence="8" id="KW-0804">Transcription</keyword>
<dbReference type="Pfam" id="PF00096">
    <property type="entry name" value="zf-C2H2"/>
    <property type="match status" value="4"/>
</dbReference>
<evidence type="ECO:0000313" key="17">
    <source>
        <dbReference type="RefSeq" id="XP_032833652.1"/>
    </source>
</evidence>
<dbReference type="InterPro" id="IPR036236">
    <property type="entry name" value="Znf_C2H2_sf"/>
</dbReference>
<evidence type="ECO:0000313" key="14">
    <source>
        <dbReference type="RefSeq" id="XP_032833648.1"/>
    </source>
</evidence>
<evidence type="ECO:0000256" key="11">
    <source>
        <dbReference type="SAM" id="MobiDB-lite"/>
    </source>
</evidence>
<evidence type="ECO:0000256" key="5">
    <source>
        <dbReference type="ARBA" id="ARBA00022833"/>
    </source>
</evidence>
<dbReference type="PANTHER" id="PTHR24379:SF121">
    <property type="entry name" value="C2H2-TYPE DOMAIN-CONTAINING PROTEIN"/>
    <property type="match status" value="1"/>
</dbReference>
<evidence type="ECO:0000313" key="18">
    <source>
        <dbReference type="RefSeq" id="XP_032833653.1"/>
    </source>
</evidence>
<feature type="region of interest" description="Disordered" evidence="11">
    <location>
        <begin position="250"/>
        <end position="269"/>
    </location>
</feature>
<dbReference type="Proteomes" id="UP001318040">
    <property type="component" value="Chromosome 64"/>
</dbReference>
<dbReference type="RefSeq" id="XP_032833654.1">
    <property type="nucleotide sequence ID" value="XM_032977763.1"/>
</dbReference>
<dbReference type="GO" id="GO:0005634">
    <property type="term" value="C:nucleus"/>
    <property type="evidence" value="ECO:0007669"/>
    <property type="project" value="UniProtKB-SubCell"/>
</dbReference>
<evidence type="ECO:0000256" key="2">
    <source>
        <dbReference type="ARBA" id="ARBA00022723"/>
    </source>
</evidence>
<dbReference type="InterPro" id="IPR006794">
    <property type="entry name" value="Transcrp_activ_Zfx/Zfy-dom"/>
</dbReference>
<dbReference type="RefSeq" id="XP_032833650.1">
    <property type="nucleotide sequence ID" value="XM_032977759.1"/>
</dbReference>
<dbReference type="FunFam" id="3.30.160.60:FF:000054">
    <property type="entry name" value="Zinc finger protein 711"/>
    <property type="match status" value="1"/>
</dbReference>
<organism evidence="13 14">
    <name type="scientific">Petromyzon marinus</name>
    <name type="common">Sea lamprey</name>
    <dbReference type="NCBI Taxonomy" id="7757"/>
    <lineage>
        <taxon>Eukaryota</taxon>
        <taxon>Metazoa</taxon>
        <taxon>Chordata</taxon>
        <taxon>Craniata</taxon>
        <taxon>Vertebrata</taxon>
        <taxon>Cyclostomata</taxon>
        <taxon>Hyperoartia</taxon>
        <taxon>Petromyzontiformes</taxon>
        <taxon>Petromyzontidae</taxon>
        <taxon>Petromyzon</taxon>
    </lineage>
</organism>
<dbReference type="Gene3D" id="3.30.160.60">
    <property type="entry name" value="Classic Zinc Finger"/>
    <property type="match status" value="6"/>
</dbReference>
<dbReference type="PROSITE" id="PS00028">
    <property type="entry name" value="ZINC_FINGER_C2H2_1"/>
    <property type="match status" value="5"/>
</dbReference>